<organism evidence="1">
    <name type="scientific">Arundo donax</name>
    <name type="common">Giant reed</name>
    <name type="synonym">Donax arundinaceus</name>
    <dbReference type="NCBI Taxonomy" id="35708"/>
    <lineage>
        <taxon>Eukaryota</taxon>
        <taxon>Viridiplantae</taxon>
        <taxon>Streptophyta</taxon>
        <taxon>Embryophyta</taxon>
        <taxon>Tracheophyta</taxon>
        <taxon>Spermatophyta</taxon>
        <taxon>Magnoliopsida</taxon>
        <taxon>Liliopsida</taxon>
        <taxon>Poales</taxon>
        <taxon>Poaceae</taxon>
        <taxon>PACMAD clade</taxon>
        <taxon>Arundinoideae</taxon>
        <taxon>Arundineae</taxon>
        <taxon>Arundo</taxon>
    </lineage>
</organism>
<dbReference type="AlphaFoldDB" id="A0A0A8Z1W6"/>
<name>A0A0A8Z1W6_ARUDO</name>
<accession>A0A0A8Z1W6</accession>
<reference evidence="1" key="2">
    <citation type="journal article" date="2015" name="Data Brief">
        <title>Shoot transcriptome of the giant reed, Arundo donax.</title>
        <authorList>
            <person name="Barrero R.A."/>
            <person name="Guerrero F.D."/>
            <person name="Moolhuijzen P."/>
            <person name="Goolsby J.A."/>
            <person name="Tidwell J."/>
            <person name="Bellgard S.E."/>
            <person name="Bellgard M.I."/>
        </authorList>
    </citation>
    <scope>NUCLEOTIDE SEQUENCE</scope>
    <source>
        <tissue evidence="1">Shoot tissue taken approximately 20 cm above the soil surface</tissue>
    </source>
</reference>
<evidence type="ECO:0000313" key="1">
    <source>
        <dbReference type="EMBL" id="JAD33399.1"/>
    </source>
</evidence>
<sequence length="25" mass="2813">MTRIACLGAMVCSLDRLSIIYLLTR</sequence>
<reference evidence="1" key="1">
    <citation type="submission" date="2014-09" db="EMBL/GenBank/DDBJ databases">
        <authorList>
            <person name="Magalhaes I.L.F."/>
            <person name="Oliveira U."/>
            <person name="Santos F.R."/>
            <person name="Vidigal T.H.D.A."/>
            <person name="Brescovit A.D."/>
            <person name="Santos A.J."/>
        </authorList>
    </citation>
    <scope>NUCLEOTIDE SEQUENCE</scope>
    <source>
        <tissue evidence="1">Shoot tissue taken approximately 20 cm above the soil surface</tissue>
    </source>
</reference>
<dbReference type="EMBL" id="GBRH01264496">
    <property type="protein sequence ID" value="JAD33399.1"/>
    <property type="molecule type" value="Transcribed_RNA"/>
</dbReference>
<protein>
    <submittedName>
        <fullName evidence="1">Uncharacterized protein</fullName>
    </submittedName>
</protein>
<proteinExistence type="predicted"/>